<proteinExistence type="predicted"/>
<reference evidence="1 2" key="1">
    <citation type="submission" date="2016-11" db="EMBL/GenBank/DDBJ databases">
        <authorList>
            <person name="Varghese N."/>
            <person name="Submissions S."/>
        </authorList>
    </citation>
    <scope>NUCLEOTIDE SEQUENCE [LARGE SCALE GENOMIC DNA]</scope>
    <source>
        <strain evidence="1 2">DSM 17919</strain>
    </source>
</reference>
<dbReference type="Proteomes" id="UP000184001">
    <property type="component" value="Unassembled WGS sequence"/>
</dbReference>
<organism evidence="1 2">
    <name type="scientific">Halodesulfovibrio aestuarii</name>
    <dbReference type="NCBI Taxonomy" id="126333"/>
    <lineage>
        <taxon>Bacteria</taxon>
        <taxon>Pseudomonadati</taxon>
        <taxon>Thermodesulfobacteriota</taxon>
        <taxon>Desulfovibrionia</taxon>
        <taxon>Desulfovibrionales</taxon>
        <taxon>Desulfovibrionaceae</taxon>
        <taxon>Halodesulfovibrio</taxon>
    </lineage>
</organism>
<sequence length="90" mass="10081">MTTLQITILDPDTNQAERAARQLKNSLKNEGLSGCVQTVTCYLEIARRGLCGKTPVIAVNDKNFQCNNLSTKLLAQFAHWLSEKINNWES</sequence>
<dbReference type="AlphaFoldDB" id="A0A8G2CBW2"/>
<gene>
    <name evidence="1" type="ORF">SAMN05660830_02910</name>
</gene>
<dbReference type="RefSeq" id="WP_019999387.1">
    <property type="nucleotide sequence ID" value="NZ_CP192219.1"/>
</dbReference>
<comment type="caution">
    <text evidence="1">The sequence shown here is derived from an EMBL/GenBank/DDBJ whole genome shotgun (WGS) entry which is preliminary data.</text>
</comment>
<protein>
    <submittedName>
        <fullName evidence="1">Uncharacterized protein</fullName>
    </submittedName>
</protein>
<evidence type="ECO:0000313" key="2">
    <source>
        <dbReference type="Proteomes" id="UP000184001"/>
    </source>
</evidence>
<dbReference type="EMBL" id="FQZR01000009">
    <property type="protein sequence ID" value="SHJ65223.1"/>
    <property type="molecule type" value="Genomic_DNA"/>
</dbReference>
<name>A0A8G2CBW2_9BACT</name>
<evidence type="ECO:0000313" key="1">
    <source>
        <dbReference type="EMBL" id="SHJ65223.1"/>
    </source>
</evidence>
<accession>A0A8G2CBW2</accession>